<organism evidence="1 2">
    <name type="scientific">Lawsonia intracellularis (strain PHE/MN1-00)</name>
    <dbReference type="NCBI Taxonomy" id="363253"/>
    <lineage>
        <taxon>Bacteria</taxon>
        <taxon>Pseudomonadati</taxon>
        <taxon>Thermodesulfobacteriota</taxon>
        <taxon>Desulfovibrionia</taxon>
        <taxon>Desulfovibrionales</taxon>
        <taxon>Desulfovibrionaceae</taxon>
        <taxon>Lawsonia</taxon>
    </lineage>
</organism>
<dbReference type="OrthoDB" id="290036at2"/>
<protein>
    <submittedName>
        <fullName evidence="1">Predicted redox protein, regulator of disulfide bond formation</fullName>
    </submittedName>
</protein>
<dbReference type="Gene3D" id="3.30.300.20">
    <property type="match status" value="1"/>
</dbReference>
<dbReference type="HOGENOM" id="CLU_100275_5_0_7"/>
<dbReference type="RefSeq" id="WP_011526936.1">
    <property type="nucleotide sequence ID" value="NC_008011.1"/>
</dbReference>
<accession>Q1MQ20</accession>
<reference evidence="1 2" key="1">
    <citation type="submission" date="2005-11" db="EMBL/GenBank/DDBJ databases">
        <title>The complete genome sequence of Lawsonia intracellularis: the causative agent of proliferative enteropathy.</title>
        <authorList>
            <person name="Kaur K."/>
            <person name="Zhang Q."/>
            <person name="Beckler D."/>
            <person name="Munir S."/>
            <person name="Li L."/>
            <person name="Kinsley K."/>
            <person name="Herron L."/>
            <person name="Peterson A."/>
            <person name="May B."/>
            <person name="Singh S."/>
            <person name="Gebhart C."/>
            <person name="Kapur V."/>
        </authorList>
    </citation>
    <scope>NUCLEOTIDE SEQUENCE [LARGE SCALE GENOMIC DNA]</scope>
    <source>
        <strain evidence="1 2">PHE/MN1-00</strain>
    </source>
</reference>
<proteinExistence type="predicted"/>
<dbReference type="SUPFAM" id="SSF82784">
    <property type="entry name" value="OsmC-like"/>
    <property type="match status" value="1"/>
</dbReference>
<dbReference type="AlphaFoldDB" id="Q1MQ20"/>
<sequence>MSVILAKYIGNFQVECLHVSSGTKIITDPPLNNYGQSSSFSSMDLFVTSITTCIITAMHIHALLHNIKLIKLEAETKTIVTHEPKRIKTIEIILNISTINITEKDKIALETIAKDCPLCHSLHPALELLILFHWS</sequence>
<dbReference type="Proteomes" id="UP000002430">
    <property type="component" value="Chromosome"/>
</dbReference>
<dbReference type="InterPro" id="IPR015946">
    <property type="entry name" value="KH_dom-like_a/b"/>
</dbReference>
<dbReference type="InterPro" id="IPR003718">
    <property type="entry name" value="OsmC/Ohr_fam"/>
</dbReference>
<dbReference type="EMBL" id="AM180252">
    <property type="protein sequence ID" value="CAJ54907.1"/>
    <property type="molecule type" value="Genomic_DNA"/>
</dbReference>
<dbReference type="Pfam" id="PF02566">
    <property type="entry name" value="OsmC"/>
    <property type="match status" value="1"/>
</dbReference>
<gene>
    <name evidence="1" type="ordered locus">LI0853</name>
</gene>
<keyword evidence="2" id="KW-1185">Reference proteome</keyword>
<name>Q1MQ20_LAWIP</name>
<dbReference type="eggNOG" id="COG1765">
    <property type="taxonomic scope" value="Bacteria"/>
</dbReference>
<dbReference type="InterPro" id="IPR036102">
    <property type="entry name" value="OsmC/Ohrsf"/>
</dbReference>
<evidence type="ECO:0000313" key="1">
    <source>
        <dbReference type="EMBL" id="CAJ54907.1"/>
    </source>
</evidence>
<evidence type="ECO:0000313" key="2">
    <source>
        <dbReference type="Proteomes" id="UP000002430"/>
    </source>
</evidence>
<dbReference type="KEGG" id="lip:LI0853"/>